<protein>
    <recommendedName>
        <fullName evidence="4">Secreted protein</fullName>
    </recommendedName>
</protein>
<organism evidence="2 3">
    <name type="scientific">Candidatus Magnetominusculus xianensis</name>
    <dbReference type="NCBI Taxonomy" id="1748249"/>
    <lineage>
        <taxon>Bacteria</taxon>
        <taxon>Pseudomonadati</taxon>
        <taxon>Nitrospirota</taxon>
        <taxon>Nitrospiria</taxon>
        <taxon>Nitrospirales</taxon>
        <taxon>Nitrospiraceae</taxon>
        <taxon>Candidatus Magnetominusculus</taxon>
    </lineage>
</organism>
<dbReference type="RefSeq" id="WP_085051152.1">
    <property type="nucleotide sequence ID" value="NZ_LNQR01000024.1"/>
</dbReference>
<evidence type="ECO:0000313" key="2">
    <source>
        <dbReference type="EMBL" id="KWT92017.1"/>
    </source>
</evidence>
<sequence length="105" mass="11579">MSGKLLLLIAMIMLASGSAAAVETDSCHDLYDIYNGCFKQGMTIAKIKCKALGDELWKHFLNKASNEREEQISAVVADICEDGCLDAVEHGEPLPIHSFRDQYCK</sequence>
<evidence type="ECO:0000313" key="3">
    <source>
        <dbReference type="Proteomes" id="UP000060487"/>
    </source>
</evidence>
<evidence type="ECO:0000256" key="1">
    <source>
        <dbReference type="SAM" id="SignalP"/>
    </source>
</evidence>
<proteinExistence type="predicted"/>
<dbReference type="Proteomes" id="UP000060487">
    <property type="component" value="Unassembled WGS sequence"/>
</dbReference>
<reference evidence="2 3" key="1">
    <citation type="submission" date="2015-11" db="EMBL/GenBank/DDBJ databases">
        <authorList>
            <person name="Lin W."/>
        </authorList>
    </citation>
    <scope>NUCLEOTIDE SEQUENCE [LARGE SCALE GENOMIC DNA]</scope>
    <source>
        <strain evidence="2 3">HCH-1</strain>
    </source>
</reference>
<feature type="signal peptide" evidence="1">
    <location>
        <begin position="1"/>
        <end position="21"/>
    </location>
</feature>
<keyword evidence="3" id="KW-1185">Reference proteome</keyword>
<dbReference type="EMBL" id="LNQR01000024">
    <property type="protein sequence ID" value="KWT92017.1"/>
    <property type="molecule type" value="Genomic_DNA"/>
</dbReference>
<name>A0ABR5SI56_9BACT</name>
<keyword evidence="1" id="KW-0732">Signal</keyword>
<accession>A0ABR5SI56</accession>
<gene>
    <name evidence="2" type="ORF">ASN18_0625</name>
</gene>
<evidence type="ECO:0008006" key="4">
    <source>
        <dbReference type="Google" id="ProtNLM"/>
    </source>
</evidence>
<comment type="caution">
    <text evidence="2">The sequence shown here is derived from an EMBL/GenBank/DDBJ whole genome shotgun (WGS) entry which is preliminary data.</text>
</comment>
<feature type="chain" id="PRO_5046185974" description="Secreted protein" evidence="1">
    <location>
        <begin position="22"/>
        <end position="105"/>
    </location>
</feature>